<sequence>MKNYKIAFVENRYKTFFWESISKYFEEKGHETTWIIQNLKFIPSCKNICTIPYPQKSNLSKIQNYDFSDIFNADRSINYFKGTTHHYEYYYEKIKKWMVREDPDVVIGESTLFHELLTIKICKKFGILYINPSMVGYPHGRFSAYKYNTKEPIGHNDQIPSDNECLQIANDIKNRIKKPDYMYKTKGKESNRNFPTPNSIENKYDILRSYAHGEKYNTPSPIIKTLLEINRKYSSYKWQKKSIKNIDNIRNYKLLYPLQMQPEANLDVWGIKYRNQEKLLIEMAELLNDKWTILVKSNPKFKYEMNAKKIASIIKNKKIKLLPLETEMSDIFNKIDLFCTVTGTIAIECSLSGKPIVQLGKSILDNNKNIFNIKKLEEIISITKTIENNNYLPHDDTERINIIKKLFKTTFEGKISDPSNMPDVMDKSNITLTSNNILKIINQSL</sequence>
<evidence type="ECO:0000313" key="1">
    <source>
        <dbReference type="EMBL" id="SFK08128.1"/>
    </source>
</evidence>
<keyword evidence="2" id="KW-1185">Reference proteome</keyword>
<dbReference type="EMBL" id="FORX01000013">
    <property type="protein sequence ID" value="SFK08128.1"/>
    <property type="molecule type" value="Genomic_DNA"/>
</dbReference>
<proteinExistence type="predicted"/>
<dbReference type="Proteomes" id="UP000198635">
    <property type="component" value="Unassembled WGS sequence"/>
</dbReference>
<accession>A0A1I3WKR7</accession>
<organism evidence="1 2">
    <name type="scientific">Desulfomicrobium apsheronum</name>
    <dbReference type="NCBI Taxonomy" id="52560"/>
    <lineage>
        <taxon>Bacteria</taxon>
        <taxon>Pseudomonadati</taxon>
        <taxon>Thermodesulfobacteriota</taxon>
        <taxon>Desulfovibrionia</taxon>
        <taxon>Desulfovibrionales</taxon>
        <taxon>Desulfomicrobiaceae</taxon>
        <taxon>Desulfomicrobium</taxon>
    </lineage>
</organism>
<evidence type="ECO:0008006" key="3">
    <source>
        <dbReference type="Google" id="ProtNLM"/>
    </source>
</evidence>
<dbReference type="STRING" id="52560.SAMN04488082_113105"/>
<dbReference type="AlphaFoldDB" id="A0A1I3WKR7"/>
<dbReference type="OrthoDB" id="9782449at2"/>
<name>A0A1I3WKR7_9BACT</name>
<dbReference type="RefSeq" id="WP_143075630.1">
    <property type="nucleotide sequence ID" value="NZ_FORX01000013.1"/>
</dbReference>
<dbReference type="SUPFAM" id="SSF53756">
    <property type="entry name" value="UDP-Glycosyltransferase/glycogen phosphorylase"/>
    <property type="match status" value="1"/>
</dbReference>
<protein>
    <recommendedName>
        <fullName evidence="3">Capsule polysaccharide biosynthesis protein</fullName>
    </recommendedName>
</protein>
<reference evidence="2" key="1">
    <citation type="submission" date="2016-10" db="EMBL/GenBank/DDBJ databases">
        <authorList>
            <person name="Varghese N."/>
            <person name="Submissions S."/>
        </authorList>
    </citation>
    <scope>NUCLEOTIDE SEQUENCE [LARGE SCALE GENOMIC DNA]</scope>
    <source>
        <strain evidence="2">DSM 5918</strain>
    </source>
</reference>
<evidence type="ECO:0000313" key="2">
    <source>
        <dbReference type="Proteomes" id="UP000198635"/>
    </source>
</evidence>
<gene>
    <name evidence="1" type="ORF">SAMN04488082_113105</name>
</gene>